<proteinExistence type="predicted"/>
<protein>
    <recommendedName>
        <fullName evidence="4">Phasin family protein</fullName>
    </recommendedName>
</protein>
<dbReference type="RefSeq" id="WP_085052746.1">
    <property type="nucleotide sequence ID" value="NZ_LNQR01000074.1"/>
</dbReference>
<comment type="caution">
    <text evidence="2">The sequence shown here is derived from an EMBL/GenBank/DDBJ whole genome shotgun (WGS) entry which is preliminary data.</text>
</comment>
<evidence type="ECO:0000313" key="3">
    <source>
        <dbReference type="Proteomes" id="UP000060487"/>
    </source>
</evidence>
<gene>
    <name evidence="2" type="ORF">ASN18_2143</name>
</gene>
<feature type="coiled-coil region" evidence="1">
    <location>
        <begin position="76"/>
        <end position="103"/>
    </location>
</feature>
<sequence length="143" mass="16533">MNENFLSDLAALYSNPLVKNMFMDYFTRMQQEGAQAAAKLFNTAPAKKDLFGMGPDVFEKMAEFYSGFGCVPRKKYDEVMEENEALKKENSFLKEVVQKMNLKMFEEGSRGIQEAWQEGLAKQLEMSKDMAKTFFDLFKDIKK</sequence>
<keyword evidence="1" id="KW-0175">Coiled coil</keyword>
<evidence type="ECO:0000313" key="2">
    <source>
        <dbReference type="EMBL" id="KWT83692.1"/>
    </source>
</evidence>
<dbReference type="Proteomes" id="UP000060487">
    <property type="component" value="Unassembled WGS sequence"/>
</dbReference>
<reference evidence="2 3" key="1">
    <citation type="submission" date="2015-11" db="EMBL/GenBank/DDBJ databases">
        <authorList>
            <person name="Lin W."/>
        </authorList>
    </citation>
    <scope>NUCLEOTIDE SEQUENCE [LARGE SCALE GENOMIC DNA]</scope>
    <source>
        <strain evidence="2 3">HCH-1</strain>
    </source>
</reference>
<evidence type="ECO:0008006" key="4">
    <source>
        <dbReference type="Google" id="ProtNLM"/>
    </source>
</evidence>
<dbReference type="EMBL" id="LNQR01000074">
    <property type="protein sequence ID" value="KWT83692.1"/>
    <property type="molecule type" value="Genomic_DNA"/>
</dbReference>
<keyword evidence="3" id="KW-1185">Reference proteome</keyword>
<organism evidence="2 3">
    <name type="scientific">Candidatus Magnetominusculus xianensis</name>
    <dbReference type="NCBI Taxonomy" id="1748249"/>
    <lineage>
        <taxon>Bacteria</taxon>
        <taxon>Pseudomonadati</taxon>
        <taxon>Nitrospirota</taxon>
        <taxon>Nitrospiria</taxon>
        <taxon>Nitrospirales</taxon>
        <taxon>Nitrospiraceae</taxon>
        <taxon>Candidatus Magnetominusculus</taxon>
    </lineage>
</organism>
<evidence type="ECO:0000256" key="1">
    <source>
        <dbReference type="SAM" id="Coils"/>
    </source>
</evidence>
<accession>A0ABR5SDY4</accession>
<name>A0ABR5SDY4_9BACT</name>